<dbReference type="AlphaFoldDB" id="A0A8S9ZLM8"/>
<accession>A0A8S9ZLM8</accession>
<evidence type="ECO:0000313" key="3">
    <source>
        <dbReference type="Proteomes" id="UP000605970"/>
    </source>
</evidence>
<name>A0A8S9ZLM8_9BILA</name>
<keyword evidence="1" id="KW-1133">Transmembrane helix</keyword>
<keyword evidence="1" id="KW-0812">Transmembrane</keyword>
<feature type="transmembrane region" description="Helical" evidence="1">
    <location>
        <begin position="299"/>
        <end position="318"/>
    </location>
</feature>
<organism evidence="2 3">
    <name type="scientific">Meloidogyne graminicola</name>
    <dbReference type="NCBI Taxonomy" id="189291"/>
    <lineage>
        <taxon>Eukaryota</taxon>
        <taxon>Metazoa</taxon>
        <taxon>Ecdysozoa</taxon>
        <taxon>Nematoda</taxon>
        <taxon>Chromadorea</taxon>
        <taxon>Rhabditida</taxon>
        <taxon>Tylenchina</taxon>
        <taxon>Tylenchomorpha</taxon>
        <taxon>Tylenchoidea</taxon>
        <taxon>Meloidogynidae</taxon>
        <taxon>Meloidogyninae</taxon>
        <taxon>Meloidogyne</taxon>
    </lineage>
</organism>
<protein>
    <submittedName>
        <fullName evidence="2">Uncharacterized protein</fullName>
    </submittedName>
</protein>
<proteinExistence type="predicted"/>
<keyword evidence="1" id="KW-0472">Membrane</keyword>
<evidence type="ECO:0000256" key="1">
    <source>
        <dbReference type="SAM" id="Phobius"/>
    </source>
</evidence>
<reference evidence="2" key="1">
    <citation type="journal article" date="2020" name="Ecol. Evol.">
        <title>Genome structure and content of the rice root-knot nematode (Meloidogyne graminicola).</title>
        <authorList>
            <person name="Phan N.T."/>
            <person name="Danchin E.G.J."/>
            <person name="Klopp C."/>
            <person name="Perfus-Barbeoch L."/>
            <person name="Kozlowski D.K."/>
            <person name="Koutsovoulos G.D."/>
            <person name="Lopez-Roques C."/>
            <person name="Bouchez O."/>
            <person name="Zahm M."/>
            <person name="Besnard G."/>
            <person name="Bellafiore S."/>
        </authorList>
    </citation>
    <scope>NUCLEOTIDE SEQUENCE</scope>
    <source>
        <strain evidence="2">VN-18</strain>
    </source>
</reference>
<dbReference type="EMBL" id="JABEBT010000060">
    <property type="protein sequence ID" value="KAF7634327.1"/>
    <property type="molecule type" value="Genomic_DNA"/>
</dbReference>
<comment type="caution">
    <text evidence="2">The sequence shown here is derived from an EMBL/GenBank/DDBJ whole genome shotgun (WGS) entry which is preliminary data.</text>
</comment>
<keyword evidence="3" id="KW-1185">Reference proteome</keyword>
<dbReference type="OrthoDB" id="5890164at2759"/>
<feature type="transmembrane region" description="Helical" evidence="1">
    <location>
        <begin position="338"/>
        <end position="362"/>
    </location>
</feature>
<feature type="transmembrane region" description="Helical" evidence="1">
    <location>
        <begin position="267"/>
        <end position="287"/>
    </location>
</feature>
<gene>
    <name evidence="2" type="ORF">Mgra_00006293</name>
</gene>
<evidence type="ECO:0000313" key="2">
    <source>
        <dbReference type="EMBL" id="KAF7634327.1"/>
    </source>
</evidence>
<sequence>MQQQQTPTMAPNKVETPANKHSSMLFCLMNMTEFVLLLVVVCSTLSTTELRGSFYYNDHTNMILKPDGYQCDQFIMYKVDQSPKDKWNERFHNNGYATLKIEGSKEPSSGRILTVLERSMKVTADEGNSTTGELRMRVSLLFEWKTGHGQLDMSQMTEEADNLTGSILHESSNDTSMNMTKMNITSTDNINISTIPPLRLADSISTSLETSIAGTNKSDDAAASQIQPGLRFPNGSHSYKFTKMEAIQDNKPADDVFDPFKHVAVRLLFFSLFGCLQIIIQLCRCVFSDNDGHYSACELIVLLFSFVIWCVVLSKASITSMNWDSIWMCTNFRPEKPQVFLVTAICSSVLVVLFLFEALYACDMMFDEATEKAKREVKSKATNPSENNAILASPATTSILLPFTAQNLGGNIQQAKLIREDFCMVTVKEN</sequence>
<dbReference type="Proteomes" id="UP000605970">
    <property type="component" value="Unassembled WGS sequence"/>
</dbReference>